<gene>
    <name evidence="1" type="ORF">GcC1_060051</name>
</gene>
<evidence type="ECO:0000313" key="1">
    <source>
        <dbReference type="EMBL" id="RKF77809.1"/>
    </source>
</evidence>
<accession>A0A420ITD5</accession>
<dbReference type="EMBL" id="MCBR01006084">
    <property type="protein sequence ID" value="RKF77809.1"/>
    <property type="molecule type" value="Genomic_DNA"/>
</dbReference>
<proteinExistence type="predicted"/>
<name>A0A420ITD5_9PEZI</name>
<sequence>HVVAIFIGRLRDVAADDLVKQVNGVIKIFEQLHPSSIGLLQFDSSSNHHAMAADSLVASKLNLSERHQHYFGRKREIEKWVETRL</sequence>
<organism evidence="1 2">
    <name type="scientific">Golovinomyces cichoracearum</name>
    <dbReference type="NCBI Taxonomy" id="62708"/>
    <lineage>
        <taxon>Eukaryota</taxon>
        <taxon>Fungi</taxon>
        <taxon>Dikarya</taxon>
        <taxon>Ascomycota</taxon>
        <taxon>Pezizomycotina</taxon>
        <taxon>Leotiomycetes</taxon>
        <taxon>Erysiphales</taxon>
        <taxon>Erysiphaceae</taxon>
        <taxon>Golovinomyces</taxon>
    </lineage>
</organism>
<comment type="caution">
    <text evidence="1">The sequence shown here is derived from an EMBL/GenBank/DDBJ whole genome shotgun (WGS) entry which is preliminary data.</text>
</comment>
<dbReference type="AlphaFoldDB" id="A0A420ITD5"/>
<reference evidence="1 2" key="1">
    <citation type="journal article" date="2018" name="BMC Genomics">
        <title>Comparative genome analyses reveal sequence features reflecting distinct modes of host-adaptation between dicot and monocot powdery mildew.</title>
        <authorList>
            <person name="Wu Y."/>
            <person name="Ma X."/>
            <person name="Pan Z."/>
            <person name="Kale S.D."/>
            <person name="Song Y."/>
            <person name="King H."/>
            <person name="Zhang Q."/>
            <person name="Presley C."/>
            <person name="Deng X."/>
            <person name="Wei C.I."/>
            <person name="Xiao S."/>
        </authorList>
    </citation>
    <scope>NUCLEOTIDE SEQUENCE [LARGE SCALE GENOMIC DNA]</scope>
    <source>
        <strain evidence="1">UCSC1</strain>
    </source>
</reference>
<evidence type="ECO:0000313" key="2">
    <source>
        <dbReference type="Proteomes" id="UP000285405"/>
    </source>
</evidence>
<dbReference type="OrthoDB" id="6511194at2759"/>
<feature type="non-terminal residue" evidence="1">
    <location>
        <position position="1"/>
    </location>
</feature>
<protein>
    <submittedName>
        <fullName evidence="1">Uncharacterized protein</fullName>
    </submittedName>
</protein>
<dbReference type="Proteomes" id="UP000285405">
    <property type="component" value="Unassembled WGS sequence"/>
</dbReference>